<organism evidence="2 3">
    <name type="scientific">Protopolystoma xenopodis</name>
    <dbReference type="NCBI Taxonomy" id="117903"/>
    <lineage>
        <taxon>Eukaryota</taxon>
        <taxon>Metazoa</taxon>
        <taxon>Spiralia</taxon>
        <taxon>Lophotrochozoa</taxon>
        <taxon>Platyhelminthes</taxon>
        <taxon>Monogenea</taxon>
        <taxon>Polyopisthocotylea</taxon>
        <taxon>Polystomatidea</taxon>
        <taxon>Polystomatidae</taxon>
        <taxon>Protopolystoma</taxon>
    </lineage>
</organism>
<evidence type="ECO:0000313" key="2">
    <source>
        <dbReference type="EMBL" id="VEL08655.1"/>
    </source>
</evidence>
<protein>
    <submittedName>
        <fullName evidence="2">Uncharacterized protein</fullName>
    </submittedName>
</protein>
<dbReference type="AlphaFoldDB" id="A0A3S5A0G0"/>
<evidence type="ECO:0000256" key="1">
    <source>
        <dbReference type="SAM" id="MobiDB-lite"/>
    </source>
</evidence>
<feature type="region of interest" description="Disordered" evidence="1">
    <location>
        <begin position="32"/>
        <end position="67"/>
    </location>
</feature>
<keyword evidence="3" id="KW-1185">Reference proteome</keyword>
<evidence type="ECO:0000313" key="3">
    <source>
        <dbReference type="Proteomes" id="UP000784294"/>
    </source>
</evidence>
<dbReference type="EMBL" id="CAAALY010004442">
    <property type="protein sequence ID" value="VEL08655.1"/>
    <property type="molecule type" value="Genomic_DNA"/>
</dbReference>
<feature type="compositionally biased region" description="Polar residues" evidence="1">
    <location>
        <begin position="39"/>
        <end position="57"/>
    </location>
</feature>
<dbReference type="Proteomes" id="UP000784294">
    <property type="component" value="Unassembled WGS sequence"/>
</dbReference>
<name>A0A3S5A0G0_9PLAT</name>
<reference evidence="2" key="1">
    <citation type="submission" date="2018-11" db="EMBL/GenBank/DDBJ databases">
        <authorList>
            <consortium name="Pathogen Informatics"/>
        </authorList>
    </citation>
    <scope>NUCLEOTIDE SEQUENCE</scope>
</reference>
<gene>
    <name evidence="2" type="ORF">PXEA_LOCUS2095</name>
</gene>
<sequence>MPRANQITSSAQAQQAGHVDAVNQVLINAGDKRGAPTLTGITQIHSDGLSNSESGLQSPRLPPKLKDSVSPAEYFDSFFIRVILLDAAH</sequence>
<comment type="caution">
    <text evidence="2">The sequence shown here is derived from an EMBL/GenBank/DDBJ whole genome shotgun (WGS) entry which is preliminary data.</text>
</comment>
<proteinExistence type="predicted"/>
<accession>A0A3S5A0G0</accession>